<dbReference type="Gene3D" id="3.30.420.430">
    <property type="match status" value="1"/>
</dbReference>
<accession>A0A7X6KXB0</accession>
<dbReference type="EMBL" id="JAAXOX010000010">
    <property type="protein sequence ID" value="NKY23897.1"/>
    <property type="molecule type" value="Genomic_DNA"/>
</dbReference>
<feature type="region of interest" description="Disordered" evidence="5">
    <location>
        <begin position="2237"/>
        <end position="2257"/>
    </location>
</feature>
<dbReference type="PROSITE" id="PS51127">
    <property type="entry name" value="BIG1"/>
    <property type="match status" value="9"/>
</dbReference>
<feature type="domain" description="Big-1" evidence="6">
    <location>
        <begin position="1753"/>
        <end position="1846"/>
    </location>
</feature>
<feature type="domain" description="Big-1" evidence="6">
    <location>
        <begin position="1002"/>
        <end position="1103"/>
    </location>
</feature>
<feature type="domain" description="Big-1" evidence="6">
    <location>
        <begin position="1115"/>
        <end position="1210"/>
    </location>
</feature>
<name>A0A7X6KXB0_9CELL</name>
<dbReference type="Gene3D" id="2.60.40.10">
    <property type="entry name" value="Immunoglobulins"/>
    <property type="match status" value="19"/>
</dbReference>
<dbReference type="GO" id="GO:0009279">
    <property type="term" value="C:cell outer membrane"/>
    <property type="evidence" value="ECO:0007669"/>
    <property type="project" value="TreeGrafter"/>
</dbReference>
<feature type="region of interest" description="Disordered" evidence="5">
    <location>
        <begin position="2573"/>
        <end position="2595"/>
    </location>
</feature>
<evidence type="ECO:0000256" key="2">
    <source>
        <dbReference type="ARBA" id="ARBA00010116"/>
    </source>
</evidence>
<dbReference type="InterPro" id="IPR015217">
    <property type="entry name" value="Invasin_dom_3"/>
</dbReference>
<dbReference type="Pfam" id="PF09134">
    <property type="entry name" value="Invasin_D3"/>
    <property type="match status" value="3"/>
</dbReference>
<evidence type="ECO:0000256" key="3">
    <source>
        <dbReference type="ARBA" id="ARBA00022525"/>
    </source>
</evidence>
<feature type="domain" description="Big-1" evidence="6">
    <location>
        <begin position="1953"/>
        <end position="2043"/>
    </location>
</feature>
<dbReference type="RefSeq" id="WP_168631033.1">
    <property type="nucleotide sequence ID" value="NZ_JAAXOX010000010.1"/>
</dbReference>
<dbReference type="Pfam" id="PF17936">
    <property type="entry name" value="Big_6"/>
    <property type="match status" value="3"/>
</dbReference>
<feature type="domain" description="Big-1" evidence="6">
    <location>
        <begin position="1427"/>
        <end position="1525"/>
    </location>
</feature>
<evidence type="ECO:0000256" key="1">
    <source>
        <dbReference type="ARBA" id="ARBA00004613"/>
    </source>
</evidence>
<dbReference type="InterPro" id="IPR003344">
    <property type="entry name" value="Big_1_dom"/>
</dbReference>
<keyword evidence="8" id="KW-1185">Reference proteome</keyword>
<feature type="region of interest" description="Disordered" evidence="5">
    <location>
        <begin position="2322"/>
        <end position="2344"/>
    </location>
</feature>
<comment type="similarity">
    <text evidence="2">Belongs to the intimin/invasin family.</text>
</comment>
<dbReference type="Pfam" id="PF17210">
    <property type="entry name" value="SdrD_B"/>
    <property type="match status" value="1"/>
</dbReference>
<dbReference type="PANTHER" id="PTHR39576">
    <property type="entry name" value="ATTACHING AND EFFACING PROTEIN HOMOLOG-RELATED-RELATED"/>
    <property type="match status" value="1"/>
</dbReference>
<dbReference type="PANTHER" id="PTHR39576:SF2">
    <property type="entry name" value="ATTACHING AND EFFACING PROTEIN HOMOLOG-RELATED"/>
    <property type="match status" value="1"/>
</dbReference>
<protein>
    <recommendedName>
        <fullName evidence="6">Big-1 domain-containing protein</fullName>
    </recommendedName>
</protein>
<dbReference type="PROSITE" id="PS50194">
    <property type="entry name" value="FILAMIN_REPEAT"/>
    <property type="match status" value="1"/>
</dbReference>
<keyword evidence="4" id="KW-0732">Signal</keyword>
<feature type="region of interest" description="Disordered" evidence="5">
    <location>
        <begin position="2152"/>
        <end position="2173"/>
    </location>
</feature>
<feature type="compositionally biased region" description="Polar residues" evidence="5">
    <location>
        <begin position="625"/>
        <end position="645"/>
    </location>
</feature>
<dbReference type="Proteomes" id="UP000581206">
    <property type="component" value="Unassembled WGS sequence"/>
</dbReference>
<organism evidence="7 8">
    <name type="scientific">Cellulomonas denverensis</name>
    <dbReference type="NCBI Taxonomy" id="264297"/>
    <lineage>
        <taxon>Bacteria</taxon>
        <taxon>Bacillati</taxon>
        <taxon>Actinomycetota</taxon>
        <taxon>Actinomycetes</taxon>
        <taxon>Micrococcales</taxon>
        <taxon>Cellulomonadaceae</taxon>
        <taxon>Cellulomonas</taxon>
    </lineage>
</organism>
<feature type="domain" description="Big-1" evidence="6">
    <location>
        <begin position="1536"/>
        <end position="1634"/>
    </location>
</feature>
<dbReference type="Pfam" id="PF02369">
    <property type="entry name" value="Big_1"/>
    <property type="match status" value="7"/>
</dbReference>
<evidence type="ECO:0000256" key="5">
    <source>
        <dbReference type="SAM" id="MobiDB-lite"/>
    </source>
</evidence>
<dbReference type="GO" id="GO:0005576">
    <property type="term" value="C:extracellular region"/>
    <property type="evidence" value="ECO:0007669"/>
    <property type="project" value="UniProtKB-SubCell"/>
</dbReference>
<feature type="region of interest" description="Disordered" evidence="5">
    <location>
        <begin position="622"/>
        <end position="645"/>
    </location>
</feature>
<feature type="domain" description="Big-1" evidence="6">
    <location>
        <begin position="790"/>
        <end position="885"/>
    </location>
</feature>
<dbReference type="InterPro" id="IPR051715">
    <property type="entry name" value="Intimin-Invasin_domain"/>
</dbReference>
<dbReference type="InterPro" id="IPR041498">
    <property type="entry name" value="Big_6"/>
</dbReference>
<gene>
    <name evidence="7" type="ORF">HGA03_14595</name>
</gene>
<evidence type="ECO:0000256" key="4">
    <source>
        <dbReference type="ARBA" id="ARBA00022729"/>
    </source>
</evidence>
<feature type="compositionally biased region" description="Low complexity" evidence="5">
    <location>
        <begin position="2634"/>
        <end position="2645"/>
    </location>
</feature>
<dbReference type="InterPro" id="IPR008964">
    <property type="entry name" value="Invasin/intimin_cell_adhesion"/>
</dbReference>
<dbReference type="SMART" id="SM00634">
    <property type="entry name" value="BID_1"/>
    <property type="match status" value="12"/>
</dbReference>
<dbReference type="SUPFAM" id="SSF49373">
    <property type="entry name" value="Invasin/intimin cell-adhesion fragments"/>
    <property type="match status" value="12"/>
</dbReference>
<evidence type="ECO:0000313" key="8">
    <source>
        <dbReference type="Proteomes" id="UP000581206"/>
    </source>
</evidence>
<sequence length="2678" mass="269304">MYDEYALWGGQGTYYFTYPLTEDSAQGVVTGSRTTPVMTSPGPYISGDPLSTLAVDGGGANGERTPRMYAWTWGDGRTVGNWPAGYPTPWTDYIPIAAYDEGQTTGKVHFVPTPRVSSGLSTAYNYWSGGEVYQSTGELYLSSGECAGINASFRLAIYDPTTGTTRGSGKLVPNTAADDIFAAADGCWPSGYVASDMAIDAEGNFYLTVKGAGNTVYLVRVVPGADQAQWRYNVVGQMKNADGSNYVSDGFYGMAFHNGQLYLQATRDWSTAGIVRVDPLSMVVQARTSDTSLGQDLAAAQTAPVLDGVVYNDANGNGVIDSGETGLAGQTVALYDDAGTLLGTRQTDGAGNYSFILNSSSKTYQVRLAQPQVNGVNAVQTYAAGRSSGSINSVTAHCLRGDFRDTSGACEGRIAMPAADPSVGAIGGTENLDAMPILSTVTVNTPMEVTSADFGVYAAGTGSWGDAAFSSTAAQQGPRLYDYDPDSTLRLGDTRGEFTDGSTTNNHATDDGVAIAGPNGRIALQDNTTILAVGNEYDVIGNLQGDAAGNAQLSAWLAATNSPSDFRTNSTSTTGQAGSAAQKYLYAGADDAVATLQVPTSPDPAGGLSSTWLRAVATDADSITEPDNTNGQYQPAQGSAAANTTPWVNRGEIEDYRVSIANAVIRVAATTLNEVADGDFGYQLTGPISTTAPSANSVTFRPSLSNALTYSPVSHAVSNVGQDVSVANNTIPEGWSLVGAKVVDTKTGAEVPGSSVNLNTRQVSIPGSAITRGSDLTVEYTYSSGADASRSSWTLEPLRVTADGTQAAVATATINDSRGEPMAGADVSFSAPEGVQVSDVTDHGDGTYTATFTATTLMSADIRAFVVQNGSPTELPESPKTVNFVAGAPVVGEGLSSVSIDDQDPRAADGVASHTITTVLRDAHGNGVTGSAGDLAGTSTQKGVTVSAFTETGTPGIYTATVRSTVAGDHPVTVSYNGDLVIGTVTAVYAAGAPDLAAGASALTAQTTGNRTVSDPATVVVESVDNVHTAAVTLIDANRNPVAGVPVQFAINGTAVALGSTEVTTGADGVALLHLASSTAGSSTVTASVNGVAVQPGAGVSFAFVAGAPVVGEGGSSITASTGAVEANGKATHSVTVKAVDAFGNLVQGAEVEFSLPEGLTPTGSVTGTTGADGTYRVLVSSTTARTYEVTATVNGEQITEGSPATVTFITGAVSAARSSWAVTPESAQEVGAQFTATVQLNDATGNAVGAGQEVSFTVPTGVSVVESGPYLSDDKGQVVVHLTSTTAGSFPVSAYVGADRIGSAHTLVFTAGSPDLSAEGGSHLSATTGTRIADGNTPHTVSATLVDQYGNPVPDIEVDFALAEGLAVAAGGSTTVSTNESGVAALDVVSSTAGTYDVTASVGGVQIVNGSPATVAFSAGVVDMSQSSFTISPEGPLAAGSGAESTYTGVVQARDAGGNPVSGVTVVITAEPTVAEQPLVGTTDADGRMAVDFTSTVAQTSRLTAYLTVNGTAQPLPALNRTWIAGAPDLTEDGKSTLSATSGSRLADGAAAHTLTATVRDSLGNPVSGAEVAFQLPGGGIAAAGGGSTTKTTNSAGVAELNVVSTTAGSFDVTATVNGEPLLNGSPATVTFVTGSVSAADSTLTVAPEGPLSVGREGDNTYTATVLAQDANGNPVPTTAVTFEVRDAAGNVVTEPRLTQLSAYADENGNAVTTVNSTLAGEFTLRALIDGQLVGGQGAKVVWTAGAASAETSAMTVTPGAVEADGQSAHRATVKVTDAYGNPVEGATVAFGVADGPQLSAPTAVSGANGVATVDITSTQAGEFAVTAAIDGTEVSGSGQTVEFVNGAASATASSWTVTPEGPLPAGEAFTAVVQVNDANGNPVSGATIGLDLPTGITVAESGPYVSDAEGKVTLTLTSEIAGEYPVSVTLGADRIGETKTLVFTAGEASTSESSIAATSPVQANGTDTSTVTVTLKDGFGNVVTDEYPVSVTTTVGTATAAVPNGDGTYTATVSSLTPGTATISFTIDGAVADDSATVEFVATPSTPVVNPSNGKDVTGQIDPGATVRLEDGQGNEIPGSLVVDPDGSFTFVPSLPLEDGTEVVVTAVDENGYESDPALVVVDAVAPAAPVVPPTQGEKVEVEGVEEGATPSIVDPETGEPIPGEWTDNGGGSWTFVPETPLTEGDKAEVVVTDPAGNESDPVGVVVDTTAPEAPVVPPTQGEKVEVEGVEEGATPSIVDPETGEPIPGEWTDNGAGSWTFVPETPLTEGDKAEVVVTDPAGNESEKVTVEIDQTPPADPTVPPTQGEKVEVEGVEEGATPSIVDPETGEPIPGEWTDNGDGNWTFVPETPLTEGDKAEVVVTDPAGNESDPVGVVVDTTAPDAPVLNPSNGSSVSGTAEPGSTVTLTDSEGNELCRVITDPVSGAFNCTFDPALTDGMVVTAVATDPAGNASDGTSITIDTRVPDAPVLNPTNGSVITGSTLPGASVRLTLEPSGEELAVVEADQNGRFSVPFDPALVDGTVVGAVATMPSGNTSPQSLVTVDAVAPAAPVVPPTQGEKVEVEGVEEGATPSIVDPETGEPIPGEWTDNGGGNWTFVPETPLTEGDKAEVVVTDPAGNESDPVGVVVDTTAPEAPVVPPTQGEKVEVEGVEEGATPSIVDPETGEPIPGEWTDNG</sequence>
<feature type="domain" description="Big-1" evidence="6">
    <location>
        <begin position="1849"/>
        <end position="1946"/>
    </location>
</feature>
<dbReference type="SUPFAM" id="SSF117074">
    <property type="entry name" value="Hypothetical protein PA1324"/>
    <property type="match status" value="1"/>
</dbReference>
<feature type="region of interest" description="Disordered" evidence="5">
    <location>
        <begin position="2634"/>
        <end position="2678"/>
    </location>
</feature>
<reference evidence="7 8" key="1">
    <citation type="submission" date="2020-04" db="EMBL/GenBank/DDBJ databases">
        <title>MicrobeNet Type strains.</title>
        <authorList>
            <person name="Nicholson A.C."/>
        </authorList>
    </citation>
    <scope>NUCLEOTIDE SEQUENCE [LARGE SCALE GENOMIC DNA]</scope>
    <source>
        <strain evidence="7 8">ATCC BAA-788</strain>
    </source>
</reference>
<evidence type="ECO:0000259" key="6">
    <source>
        <dbReference type="PROSITE" id="PS51127"/>
    </source>
</evidence>
<proteinExistence type="inferred from homology"/>
<dbReference type="GO" id="GO:0005975">
    <property type="term" value="P:carbohydrate metabolic process"/>
    <property type="evidence" value="ECO:0007669"/>
    <property type="project" value="UniProtKB-ARBA"/>
</dbReference>
<feature type="compositionally biased region" description="Polar residues" evidence="5">
    <location>
        <begin position="2390"/>
        <end position="2410"/>
    </location>
</feature>
<feature type="domain" description="Big-1" evidence="6">
    <location>
        <begin position="1322"/>
        <end position="1417"/>
    </location>
</feature>
<evidence type="ECO:0000313" key="7">
    <source>
        <dbReference type="EMBL" id="NKY23897.1"/>
    </source>
</evidence>
<keyword evidence="3" id="KW-0964">Secreted</keyword>
<comment type="subcellular location">
    <subcellularLocation>
        <location evidence="1">Secreted</location>
    </subcellularLocation>
</comment>
<comment type="caution">
    <text evidence="7">The sequence shown here is derived from an EMBL/GenBank/DDBJ whole genome shotgun (WGS) entry which is preliminary data.</text>
</comment>
<feature type="region of interest" description="Disordered" evidence="5">
    <location>
        <begin position="2387"/>
        <end position="2410"/>
    </location>
</feature>
<dbReference type="InterPro" id="IPR013783">
    <property type="entry name" value="Ig-like_fold"/>
</dbReference>
<dbReference type="InterPro" id="IPR033764">
    <property type="entry name" value="Sdr_B"/>
</dbReference>
<dbReference type="InterPro" id="IPR017868">
    <property type="entry name" value="Filamin/ABP280_repeat-like"/>
</dbReference>
<feature type="non-terminal residue" evidence="7">
    <location>
        <position position="2678"/>
    </location>
</feature>